<evidence type="ECO:0000256" key="1">
    <source>
        <dbReference type="ARBA" id="ARBA00023002"/>
    </source>
</evidence>
<dbReference type="EMBL" id="FUWS01000011">
    <property type="protein sequence ID" value="SKA31500.1"/>
    <property type="molecule type" value="Genomic_DNA"/>
</dbReference>
<dbReference type="CDD" id="cd03375">
    <property type="entry name" value="TPP_OGFOR"/>
    <property type="match status" value="1"/>
</dbReference>
<dbReference type="Proteomes" id="UP000190637">
    <property type="component" value="Unassembled WGS sequence"/>
</dbReference>
<dbReference type="GO" id="GO:0016625">
    <property type="term" value="F:oxidoreductase activity, acting on the aldehyde or oxo group of donors, iron-sulfur protein as acceptor"/>
    <property type="evidence" value="ECO:0007669"/>
    <property type="project" value="UniProtKB-ARBA"/>
</dbReference>
<dbReference type="Gene3D" id="3.40.50.970">
    <property type="match status" value="1"/>
</dbReference>
<dbReference type="PANTHER" id="PTHR48084">
    <property type="entry name" value="2-OXOGLUTARATE OXIDOREDUCTASE SUBUNIT KORB-RELATED"/>
    <property type="match status" value="1"/>
</dbReference>
<dbReference type="InterPro" id="IPR029061">
    <property type="entry name" value="THDP-binding"/>
</dbReference>
<proteinExistence type="predicted"/>
<reference evidence="3 4" key="1">
    <citation type="submission" date="2017-02" db="EMBL/GenBank/DDBJ databases">
        <authorList>
            <person name="Peterson S.W."/>
        </authorList>
    </citation>
    <scope>NUCLEOTIDE SEQUENCE [LARGE SCALE GENOMIC DNA]</scope>
    <source>
        <strain evidence="3 4">DSM 45154</strain>
    </source>
</reference>
<accession>A0A1T4ST76</accession>
<sequence length="359" mass="38858">MSNNPPVSPTAPNGRPLRGLKLVPRSDTAYKMKDFKSDQEVRWCPGCGDYAILAAFQGFLPELGVPRENIVIVSGIGCSSRFPYYLSTYGMHSIHGRAPAIATGLAASRPDLSVWVITGDGDGLSIGGNHLIHALRRNVNINVLLFNNRIYGLTKGQYSPTSETGKITKSSPMGSPDSPFNPLSLALGAEAGFVARTIDSDRKHLTGVLRAAADHEGASFVEIYQNCPIFNDDAFEPLKDPAERDNRLLRLEHGEPLRIGPDRGVVLGDYGELVVADIAEVGEERLVRHDAHRADPGYAFALSRLDQPAFAHVPIGVFRDVERPSYDRLMADQISEAQTTQGRGDLASLLAGGDTWTVG</sequence>
<dbReference type="GO" id="GO:0030976">
    <property type="term" value="F:thiamine pyrophosphate binding"/>
    <property type="evidence" value="ECO:0007669"/>
    <property type="project" value="InterPro"/>
</dbReference>
<protein>
    <submittedName>
        <fullName evidence="3">2-oxoglutarate ferredoxin oxidoreductase subunit beta</fullName>
    </submittedName>
</protein>
<dbReference type="InterPro" id="IPR051457">
    <property type="entry name" value="2-oxoacid:Fd_oxidoreductase"/>
</dbReference>
<evidence type="ECO:0000313" key="4">
    <source>
        <dbReference type="Proteomes" id="UP000190637"/>
    </source>
</evidence>
<evidence type="ECO:0000313" key="3">
    <source>
        <dbReference type="EMBL" id="SKA31500.1"/>
    </source>
</evidence>
<keyword evidence="4" id="KW-1185">Reference proteome</keyword>
<gene>
    <name evidence="3" type="ORF">SAMN02745673_03969</name>
</gene>
<dbReference type="Pfam" id="PF02775">
    <property type="entry name" value="TPP_enzyme_C"/>
    <property type="match status" value="1"/>
</dbReference>
<dbReference type="InterPro" id="IPR011766">
    <property type="entry name" value="TPP_enzyme_TPP-bd"/>
</dbReference>
<dbReference type="PANTHER" id="PTHR48084:SF4">
    <property type="entry name" value="2-OXOGLUTARATE OXIDOREDUCTASE SUBUNIT KORB"/>
    <property type="match status" value="1"/>
</dbReference>
<dbReference type="STRING" id="1122192.SAMN02745673_03969"/>
<feature type="domain" description="Thiamine pyrophosphate enzyme TPP-binding" evidence="2">
    <location>
        <begin position="76"/>
        <end position="223"/>
    </location>
</feature>
<dbReference type="AlphaFoldDB" id="A0A1T4ST76"/>
<keyword evidence="1" id="KW-0560">Oxidoreductase</keyword>
<dbReference type="GO" id="GO:0045333">
    <property type="term" value="P:cellular respiration"/>
    <property type="evidence" value="ECO:0007669"/>
    <property type="project" value="UniProtKB-ARBA"/>
</dbReference>
<evidence type="ECO:0000259" key="2">
    <source>
        <dbReference type="Pfam" id="PF02775"/>
    </source>
</evidence>
<dbReference type="GO" id="GO:0000287">
    <property type="term" value="F:magnesium ion binding"/>
    <property type="evidence" value="ECO:0007669"/>
    <property type="project" value="UniProtKB-ARBA"/>
</dbReference>
<name>A0A1T4ST76_9ACTN</name>
<dbReference type="SUPFAM" id="SSF52518">
    <property type="entry name" value="Thiamin diphosphate-binding fold (THDP-binding)"/>
    <property type="match status" value="1"/>
</dbReference>
<dbReference type="OrthoDB" id="9775140at2"/>
<organism evidence="3 4">
    <name type="scientific">Marinactinospora thermotolerans DSM 45154</name>
    <dbReference type="NCBI Taxonomy" id="1122192"/>
    <lineage>
        <taxon>Bacteria</taxon>
        <taxon>Bacillati</taxon>
        <taxon>Actinomycetota</taxon>
        <taxon>Actinomycetes</taxon>
        <taxon>Streptosporangiales</taxon>
        <taxon>Nocardiopsidaceae</taxon>
        <taxon>Marinactinospora</taxon>
    </lineage>
</organism>